<dbReference type="AlphaFoldDB" id="A0A410FSK8"/>
<protein>
    <submittedName>
        <fullName evidence="1">Uncharacterized protein</fullName>
    </submittedName>
</protein>
<dbReference type="PROSITE" id="PS51257">
    <property type="entry name" value="PROKAR_LIPOPROTEIN"/>
    <property type="match status" value="1"/>
</dbReference>
<evidence type="ECO:0000313" key="2">
    <source>
        <dbReference type="Proteomes" id="UP000287233"/>
    </source>
</evidence>
<reference evidence="2" key="1">
    <citation type="submission" date="2018-12" db="EMBL/GenBank/DDBJ databases">
        <title>Complete genome sequence of an uncultured bacterium of the candidate phylum Bipolaricaulota.</title>
        <authorList>
            <person name="Kadnikov V.V."/>
            <person name="Mardanov A.V."/>
            <person name="Beletsky A.V."/>
            <person name="Frank Y.A."/>
            <person name="Karnachuk O.V."/>
            <person name="Ravin N.V."/>
        </authorList>
    </citation>
    <scope>NUCLEOTIDE SEQUENCE [LARGE SCALE GENOMIC DNA]</scope>
</reference>
<accession>A0A410FSK8</accession>
<organism evidence="1 2">
    <name type="scientific">Bipolaricaulis sibiricus</name>
    <dbReference type="NCBI Taxonomy" id="2501609"/>
    <lineage>
        <taxon>Bacteria</taxon>
        <taxon>Candidatus Bipolaricaulota</taxon>
        <taxon>Candidatus Bipolaricaulia</taxon>
        <taxon>Candidatus Bipolaricaulales</taxon>
        <taxon>Candidatus Bipolaricaulaceae</taxon>
        <taxon>Candidatus Bipolaricaulis</taxon>
    </lineage>
</organism>
<gene>
    <name evidence="1" type="ORF">BIP78_0413</name>
</gene>
<proteinExistence type="predicted"/>
<sequence>MNRVALLILAGLVLGGGLVWGQWVQSCPPPAVCPPPPCCPPSPPEPSCYDGFWLGEPIVIEVVVPVGRGCCCPVTLQITGWSVQALGGAVVHEHTYAIPVSATTVILWHQKTSAGIQVGPGFYLITVRTSDGKALQSYVRIADRSYCRSSLCSRPSKPCGVPICDPHLKLSALPVIGPCCDPCCDPCCLQPYYIIGGGK</sequence>
<dbReference type="KEGG" id="bih:BIP78_0413"/>
<name>A0A410FSK8_BIPS1</name>
<dbReference type="Proteomes" id="UP000287233">
    <property type="component" value="Chromosome"/>
</dbReference>
<dbReference type="EMBL" id="CP034928">
    <property type="protein sequence ID" value="QAA76179.1"/>
    <property type="molecule type" value="Genomic_DNA"/>
</dbReference>
<evidence type="ECO:0000313" key="1">
    <source>
        <dbReference type="EMBL" id="QAA76179.1"/>
    </source>
</evidence>